<evidence type="ECO:0000313" key="8">
    <source>
        <dbReference type="Proteomes" id="UP001358417"/>
    </source>
</evidence>
<dbReference type="Proteomes" id="UP001358417">
    <property type="component" value="Unassembled WGS sequence"/>
</dbReference>
<evidence type="ECO:0000313" key="7">
    <source>
        <dbReference type="EMBL" id="KAK5063208.1"/>
    </source>
</evidence>
<dbReference type="AlphaFoldDB" id="A0AAV9NQB8"/>
<comment type="caution">
    <text evidence="7">The sequence shown here is derived from an EMBL/GenBank/DDBJ whole genome shotgun (WGS) entry which is preliminary data.</text>
</comment>
<feature type="transmembrane region" description="Helical" evidence="6">
    <location>
        <begin position="155"/>
        <end position="177"/>
    </location>
</feature>
<feature type="transmembrane region" description="Helical" evidence="6">
    <location>
        <begin position="402"/>
        <end position="419"/>
    </location>
</feature>
<feature type="transmembrane region" description="Helical" evidence="6">
    <location>
        <begin position="431"/>
        <end position="449"/>
    </location>
</feature>
<feature type="transmembrane region" description="Helical" evidence="6">
    <location>
        <begin position="496"/>
        <end position="523"/>
    </location>
</feature>
<sequence length="598" mass="65186">MVLFDRFRRSEKQGGEAQVAATGTDAHQGFIGDGDLKYAIEESGNGSGPTYQEVSGAPVETSSPLGYYVGPVTIIFLNISKMIGTGVYSTPAAVLTGTGAVGLAMIYWVLGFLIAISSLSVYLEYASYFSNRSGSEVVYLEQAYPRPRYLFPTAFAVQSVILSFSSGNAIVLANYLFRINGHVPTPWELKGVAVAGYTVAVLLLAFNTRFGYLLSNGIGIVKLLTLIFVAITGLVVLGGHTRVENATSHFDNSFEGISNQPYGLTNALVKIIFSYAGYENAFNVVNEVKNPVRTIRNNASISLLIVAILYILANVAYIAAVPIAELKASKQIAASLFFEKVFGSSGAVKGLNFLIALSSFGNLLAVLIGQSRLIRECGRQGVLPFPRFWASTRPFGTPLGPYAVKWGLTVIMILAPPAGDAFNFIVDLQSYPSAAFNLAMAAGIYFVRIRRAKVNLPRGQFKAWDAVVVFNILANLYLLIMPWYPPAKGRNGGDVSFWYATYVVVGIAILVVCAIYYWLWIYVIPQWRGYRIRQEALQLDNGANAHRLVKVPVDRLDHWDTTHDPLGRQISDSHGLHDSASGSDEGEHIKNISNEPKV</sequence>
<dbReference type="InterPro" id="IPR002293">
    <property type="entry name" value="AA/rel_permease1"/>
</dbReference>
<feature type="transmembrane region" description="Helical" evidence="6">
    <location>
        <begin position="212"/>
        <end position="237"/>
    </location>
</feature>
<feature type="transmembrane region" description="Helical" evidence="6">
    <location>
        <begin position="65"/>
        <end position="88"/>
    </location>
</feature>
<feature type="transmembrane region" description="Helical" evidence="6">
    <location>
        <begin position="299"/>
        <end position="320"/>
    </location>
</feature>
<dbReference type="RefSeq" id="XP_064711480.1">
    <property type="nucleotide sequence ID" value="XM_064848856.1"/>
</dbReference>
<dbReference type="FunFam" id="1.20.1740.10:FF:000025">
    <property type="entry name" value="High-affinity methionine permease"/>
    <property type="match status" value="1"/>
</dbReference>
<proteinExistence type="predicted"/>
<keyword evidence="3 6" id="KW-1133">Transmembrane helix</keyword>
<keyword evidence="8" id="KW-1185">Reference proteome</keyword>
<organism evidence="7 8">
    <name type="scientific">Exophiala bonariae</name>
    <dbReference type="NCBI Taxonomy" id="1690606"/>
    <lineage>
        <taxon>Eukaryota</taxon>
        <taxon>Fungi</taxon>
        <taxon>Dikarya</taxon>
        <taxon>Ascomycota</taxon>
        <taxon>Pezizomycotina</taxon>
        <taxon>Eurotiomycetes</taxon>
        <taxon>Chaetothyriomycetidae</taxon>
        <taxon>Chaetothyriales</taxon>
        <taxon>Herpotrichiellaceae</taxon>
        <taxon>Exophiala</taxon>
    </lineage>
</organism>
<feature type="region of interest" description="Disordered" evidence="5">
    <location>
        <begin position="565"/>
        <end position="598"/>
    </location>
</feature>
<dbReference type="GO" id="GO:0015179">
    <property type="term" value="F:L-amino acid transmembrane transporter activity"/>
    <property type="evidence" value="ECO:0007669"/>
    <property type="project" value="TreeGrafter"/>
</dbReference>
<dbReference type="Gene3D" id="1.20.1740.10">
    <property type="entry name" value="Amino acid/polyamine transporter I"/>
    <property type="match status" value="1"/>
</dbReference>
<keyword evidence="2 6" id="KW-0812">Transmembrane</keyword>
<evidence type="ECO:0008006" key="9">
    <source>
        <dbReference type="Google" id="ProtNLM"/>
    </source>
</evidence>
<dbReference type="GO" id="GO:0016020">
    <property type="term" value="C:membrane"/>
    <property type="evidence" value="ECO:0007669"/>
    <property type="project" value="UniProtKB-SubCell"/>
</dbReference>
<keyword evidence="4 6" id="KW-0472">Membrane</keyword>
<dbReference type="InterPro" id="IPR050598">
    <property type="entry name" value="AminoAcid_Transporter"/>
</dbReference>
<feature type="transmembrane region" description="Helical" evidence="6">
    <location>
        <begin position="461"/>
        <end position="484"/>
    </location>
</feature>
<evidence type="ECO:0000256" key="3">
    <source>
        <dbReference type="ARBA" id="ARBA00022989"/>
    </source>
</evidence>
<evidence type="ECO:0000256" key="2">
    <source>
        <dbReference type="ARBA" id="ARBA00022692"/>
    </source>
</evidence>
<evidence type="ECO:0000256" key="4">
    <source>
        <dbReference type="ARBA" id="ARBA00023136"/>
    </source>
</evidence>
<dbReference type="PANTHER" id="PTHR11785">
    <property type="entry name" value="AMINO ACID TRANSPORTER"/>
    <property type="match status" value="1"/>
</dbReference>
<evidence type="ECO:0000256" key="5">
    <source>
        <dbReference type="SAM" id="MobiDB-lite"/>
    </source>
</evidence>
<comment type="subcellular location">
    <subcellularLocation>
        <location evidence="1">Membrane</location>
        <topology evidence="1">Multi-pass membrane protein</topology>
    </subcellularLocation>
</comment>
<dbReference type="GeneID" id="89973463"/>
<dbReference type="PANTHER" id="PTHR11785:SF353">
    <property type="entry name" value="METHIONINE TRANSPORTER (EUROFUNG)"/>
    <property type="match status" value="1"/>
</dbReference>
<accession>A0AAV9NQB8</accession>
<gene>
    <name evidence="7" type="ORF">LTR84_005285</name>
</gene>
<dbReference type="EMBL" id="JAVRRD010000002">
    <property type="protein sequence ID" value="KAK5063208.1"/>
    <property type="molecule type" value="Genomic_DNA"/>
</dbReference>
<dbReference type="Pfam" id="PF13520">
    <property type="entry name" value="AA_permease_2"/>
    <property type="match status" value="1"/>
</dbReference>
<evidence type="ECO:0000256" key="1">
    <source>
        <dbReference type="ARBA" id="ARBA00004141"/>
    </source>
</evidence>
<protein>
    <recommendedName>
        <fullName evidence="9">Amino acid permease/ SLC12A domain-containing protein</fullName>
    </recommendedName>
</protein>
<feature type="transmembrane region" description="Helical" evidence="6">
    <location>
        <begin position="100"/>
        <end position="123"/>
    </location>
</feature>
<feature type="compositionally biased region" description="Basic and acidic residues" evidence="5">
    <location>
        <begin position="585"/>
        <end position="598"/>
    </location>
</feature>
<feature type="transmembrane region" description="Helical" evidence="6">
    <location>
        <begin position="350"/>
        <end position="369"/>
    </location>
</feature>
<feature type="transmembrane region" description="Helical" evidence="6">
    <location>
        <begin position="189"/>
        <end position="206"/>
    </location>
</feature>
<reference evidence="7 8" key="1">
    <citation type="submission" date="2023-08" db="EMBL/GenBank/DDBJ databases">
        <title>Black Yeasts Isolated from many extreme environments.</title>
        <authorList>
            <person name="Coleine C."/>
            <person name="Stajich J.E."/>
            <person name="Selbmann L."/>
        </authorList>
    </citation>
    <scope>NUCLEOTIDE SEQUENCE [LARGE SCALE GENOMIC DNA]</scope>
    <source>
        <strain evidence="7 8">CCFEE 5792</strain>
    </source>
</reference>
<name>A0AAV9NQB8_9EURO</name>
<evidence type="ECO:0000256" key="6">
    <source>
        <dbReference type="SAM" id="Phobius"/>
    </source>
</evidence>